<feature type="non-terminal residue" evidence="1">
    <location>
        <position position="1"/>
    </location>
</feature>
<evidence type="ECO:0000313" key="2">
    <source>
        <dbReference type="Proteomes" id="UP001497623"/>
    </source>
</evidence>
<name>A0AAV2RKS8_MEGNR</name>
<reference evidence="1 2" key="1">
    <citation type="submission" date="2024-05" db="EMBL/GenBank/DDBJ databases">
        <authorList>
            <person name="Wallberg A."/>
        </authorList>
    </citation>
    <scope>NUCLEOTIDE SEQUENCE [LARGE SCALE GENOMIC DNA]</scope>
</reference>
<gene>
    <name evidence="1" type="ORF">MNOR_LOCUS26484</name>
</gene>
<organism evidence="1 2">
    <name type="scientific">Meganyctiphanes norvegica</name>
    <name type="common">Northern krill</name>
    <name type="synonym">Thysanopoda norvegica</name>
    <dbReference type="NCBI Taxonomy" id="48144"/>
    <lineage>
        <taxon>Eukaryota</taxon>
        <taxon>Metazoa</taxon>
        <taxon>Ecdysozoa</taxon>
        <taxon>Arthropoda</taxon>
        <taxon>Crustacea</taxon>
        <taxon>Multicrustacea</taxon>
        <taxon>Malacostraca</taxon>
        <taxon>Eumalacostraca</taxon>
        <taxon>Eucarida</taxon>
        <taxon>Euphausiacea</taxon>
        <taxon>Euphausiidae</taxon>
        <taxon>Meganyctiphanes</taxon>
    </lineage>
</organism>
<keyword evidence="2" id="KW-1185">Reference proteome</keyword>
<protein>
    <submittedName>
        <fullName evidence="1">Uncharacterized protein</fullName>
    </submittedName>
</protein>
<dbReference type="Proteomes" id="UP001497623">
    <property type="component" value="Unassembled WGS sequence"/>
</dbReference>
<dbReference type="AlphaFoldDB" id="A0AAV2RKS8"/>
<sequence>TMPSDLENSIRHTASCLAEPTKLSLTHFRDLHKPRQHGAGGNGRRTPGDILRPILKQYDRLGNKTSLLSLIHLCNFSCPGSIKTSQTYLEENVAVNGENSNYLKENKDYLKENNNSDEESIKNLYENSGSLISSIDQPEQDRLVSKKALKKSCEICSFLELWVVPSTCCLEVITGFLRNEAGLNAIASIGCGSGLFEWLLATTNKIEVLGYEVDSEWWTSEYAPRTFIPLTYVDPKEPPPSIPETHALFFCYFNDQQAFSEYVQAYKGEVVIIIGSLGGSRGVHTEPGPLDLKGVLPWQLVITHQVSSTNMICCYKKVKDADIRISQGNE</sequence>
<dbReference type="EMBL" id="CAXKWB010026533">
    <property type="protein sequence ID" value="CAL4130377.1"/>
    <property type="molecule type" value="Genomic_DNA"/>
</dbReference>
<accession>A0AAV2RKS8</accession>
<proteinExistence type="predicted"/>
<evidence type="ECO:0000313" key="1">
    <source>
        <dbReference type="EMBL" id="CAL4130377.1"/>
    </source>
</evidence>
<comment type="caution">
    <text evidence="1">The sequence shown here is derived from an EMBL/GenBank/DDBJ whole genome shotgun (WGS) entry which is preliminary data.</text>
</comment>